<sequence>MINFIFSVLWFLEITNLLQSTNTL</sequence>
<organism evidence="1 2">
    <name type="scientific">Heterorhabditis bacteriophora</name>
    <name type="common">Entomopathogenic nematode worm</name>
    <dbReference type="NCBI Taxonomy" id="37862"/>
    <lineage>
        <taxon>Eukaryota</taxon>
        <taxon>Metazoa</taxon>
        <taxon>Ecdysozoa</taxon>
        <taxon>Nematoda</taxon>
        <taxon>Chromadorea</taxon>
        <taxon>Rhabditida</taxon>
        <taxon>Rhabditina</taxon>
        <taxon>Rhabditomorpha</taxon>
        <taxon>Strongyloidea</taxon>
        <taxon>Heterorhabditidae</taxon>
        <taxon>Heterorhabditis</taxon>
    </lineage>
</organism>
<reference evidence="2" key="1">
    <citation type="submission" date="2016-11" db="UniProtKB">
        <authorList>
            <consortium name="WormBaseParasite"/>
        </authorList>
    </citation>
    <scope>IDENTIFICATION</scope>
</reference>
<dbReference type="WBParaSite" id="Hba_01466">
    <property type="protein sequence ID" value="Hba_01466"/>
    <property type="gene ID" value="Hba_01466"/>
</dbReference>
<name>A0A1I7W9W5_HETBA</name>
<protein>
    <submittedName>
        <fullName evidence="2">Uncharacterized protein</fullName>
    </submittedName>
</protein>
<evidence type="ECO:0000313" key="1">
    <source>
        <dbReference type="Proteomes" id="UP000095283"/>
    </source>
</evidence>
<dbReference type="AlphaFoldDB" id="A0A1I7W9W5"/>
<accession>A0A1I7W9W5</accession>
<keyword evidence="1" id="KW-1185">Reference proteome</keyword>
<proteinExistence type="predicted"/>
<evidence type="ECO:0000313" key="2">
    <source>
        <dbReference type="WBParaSite" id="Hba_01466"/>
    </source>
</evidence>
<dbReference type="Proteomes" id="UP000095283">
    <property type="component" value="Unplaced"/>
</dbReference>